<feature type="binding site" evidence="5">
    <location>
        <position position="84"/>
    </location>
    <ligand>
        <name>FAD</name>
        <dbReference type="ChEBI" id="CHEBI:57692"/>
    </ligand>
</feature>
<protein>
    <submittedName>
        <fullName evidence="9">Oxidoreductase</fullName>
    </submittedName>
</protein>
<dbReference type="SUPFAM" id="SSF51905">
    <property type="entry name" value="FAD/NAD(P)-binding domain"/>
    <property type="match status" value="1"/>
</dbReference>
<evidence type="ECO:0000256" key="6">
    <source>
        <dbReference type="RuleBase" id="RU003968"/>
    </source>
</evidence>
<evidence type="ECO:0000256" key="3">
    <source>
        <dbReference type="ARBA" id="ARBA00022630"/>
    </source>
</evidence>
<dbReference type="PROSITE" id="PS00623">
    <property type="entry name" value="GMC_OXRED_1"/>
    <property type="match status" value="1"/>
</dbReference>
<dbReference type="RefSeq" id="WP_013864931.1">
    <property type="nucleotide sequence ID" value="NC_015635.1"/>
</dbReference>
<dbReference type="STRING" id="1032480.MLP_40800"/>
<dbReference type="Pfam" id="PF05199">
    <property type="entry name" value="GMC_oxred_C"/>
    <property type="match status" value="1"/>
</dbReference>
<dbReference type="Proteomes" id="UP000007947">
    <property type="component" value="Chromosome"/>
</dbReference>
<accession>F5XRN1</accession>
<dbReference type="Gene3D" id="3.30.560.10">
    <property type="entry name" value="Glucose Oxidase, domain 3"/>
    <property type="match status" value="1"/>
</dbReference>
<keyword evidence="4 5" id="KW-0274">FAD</keyword>
<dbReference type="Gene3D" id="3.50.50.60">
    <property type="entry name" value="FAD/NAD(P)-binding domain"/>
    <property type="match status" value="1"/>
</dbReference>
<gene>
    <name evidence="9" type="ordered locus">MLP_40800</name>
</gene>
<evidence type="ECO:0000256" key="2">
    <source>
        <dbReference type="ARBA" id="ARBA00010790"/>
    </source>
</evidence>
<proteinExistence type="inferred from homology"/>
<dbReference type="AlphaFoldDB" id="F5XRN1"/>
<dbReference type="GO" id="GO:0050660">
    <property type="term" value="F:flavin adenine dinucleotide binding"/>
    <property type="evidence" value="ECO:0007669"/>
    <property type="project" value="InterPro"/>
</dbReference>
<evidence type="ECO:0000256" key="4">
    <source>
        <dbReference type="ARBA" id="ARBA00022827"/>
    </source>
</evidence>
<evidence type="ECO:0000256" key="1">
    <source>
        <dbReference type="ARBA" id="ARBA00001974"/>
    </source>
</evidence>
<dbReference type="EMBL" id="AP012204">
    <property type="protein sequence ID" value="BAK37094.1"/>
    <property type="molecule type" value="Genomic_DNA"/>
</dbReference>
<dbReference type="OrthoDB" id="9785276at2"/>
<dbReference type="eggNOG" id="COG2303">
    <property type="taxonomic scope" value="Bacteria"/>
</dbReference>
<feature type="binding site" evidence="5">
    <location>
        <position position="219"/>
    </location>
    <ligand>
        <name>FAD</name>
        <dbReference type="ChEBI" id="CHEBI:57692"/>
    </ligand>
</feature>
<comment type="cofactor">
    <cofactor evidence="1 5">
        <name>FAD</name>
        <dbReference type="ChEBI" id="CHEBI:57692"/>
    </cofactor>
</comment>
<dbReference type="InterPro" id="IPR007867">
    <property type="entry name" value="GMC_OxRtase_C"/>
</dbReference>
<dbReference type="PANTHER" id="PTHR11552">
    <property type="entry name" value="GLUCOSE-METHANOL-CHOLINE GMC OXIDOREDUCTASE"/>
    <property type="match status" value="1"/>
</dbReference>
<feature type="binding site" evidence="5">
    <location>
        <position position="88"/>
    </location>
    <ligand>
        <name>FAD</name>
        <dbReference type="ChEBI" id="CHEBI:57692"/>
    </ligand>
</feature>
<dbReference type="InterPro" id="IPR036188">
    <property type="entry name" value="FAD/NAD-bd_sf"/>
</dbReference>
<keyword evidence="3 6" id="KW-0285">Flavoprotein</keyword>
<dbReference type="Pfam" id="PF00732">
    <property type="entry name" value="GMC_oxred_N"/>
    <property type="match status" value="1"/>
</dbReference>
<dbReference type="SUPFAM" id="SSF54373">
    <property type="entry name" value="FAD-linked reductases, C-terminal domain"/>
    <property type="match status" value="1"/>
</dbReference>
<evidence type="ECO:0000256" key="5">
    <source>
        <dbReference type="PIRSR" id="PIRSR000137-2"/>
    </source>
</evidence>
<dbReference type="PANTHER" id="PTHR11552:SF147">
    <property type="entry name" value="CHOLINE DEHYDROGENASE, MITOCHONDRIAL"/>
    <property type="match status" value="1"/>
</dbReference>
<dbReference type="PROSITE" id="PS00624">
    <property type="entry name" value="GMC_OXRED_2"/>
    <property type="match status" value="1"/>
</dbReference>
<evidence type="ECO:0000259" key="8">
    <source>
        <dbReference type="PROSITE" id="PS00624"/>
    </source>
</evidence>
<organism evidence="9 10">
    <name type="scientific">Microlunatus phosphovorus (strain ATCC 700054 / DSM 10555 / JCM 9379 / NBRC 101784 / NCIMB 13414 / VKM Ac-1990 / NM-1)</name>
    <dbReference type="NCBI Taxonomy" id="1032480"/>
    <lineage>
        <taxon>Bacteria</taxon>
        <taxon>Bacillati</taxon>
        <taxon>Actinomycetota</taxon>
        <taxon>Actinomycetes</taxon>
        <taxon>Propionibacteriales</taxon>
        <taxon>Propionibacteriaceae</taxon>
        <taxon>Microlunatus</taxon>
    </lineage>
</organism>
<dbReference type="GO" id="GO:0008812">
    <property type="term" value="F:choline dehydrogenase activity"/>
    <property type="evidence" value="ECO:0007669"/>
    <property type="project" value="TreeGrafter"/>
</dbReference>
<dbReference type="GO" id="GO:0019285">
    <property type="term" value="P:glycine betaine biosynthetic process from choline"/>
    <property type="evidence" value="ECO:0007669"/>
    <property type="project" value="TreeGrafter"/>
</dbReference>
<dbReference type="GO" id="GO:0016020">
    <property type="term" value="C:membrane"/>
    <property type="evidence" value="ECO:0007669"/>
    <property type="project" value="TreeGrafter"/>
</dbReference>
<comment type="similarity">
    <text evidence="2 6">Belongs to the GMC oxidoreductase family.</text>
</comment>
<dbReference type="PIRSF" id="PIRSF000137">
    <property type="entry name" value="Alcohol_oxidase"/>
    <property type="match status" value="1"/>
</dbReference>
<dbReference type="InterPro" id="IPR012132">
    <property type="entry name" value="GMC_OxRdtase"/>
</dbReference>
<evidence type="ECO:0000313" key="10">
    <source>
        <dbReference type="Proteomes" id="UP000007947"/>
    </source>
</evidence>
<sequence>MSPTYDYVVIGAGSAGCIVASRLSEDPTVQVLLVEAGGTDRRPELIMPAALPFAYQNAGIQWGFRAGPEPELSGRSTEEKQGKVLGGTSSINAMIFNRGNPLDYEGWAAQGLPDWDYAHCLPYFRKMETFAEGGNEWRGDSGPMQVSRCAAEHQLYDAFLISGEQAGQQVASDHNGFRQEGLHIAQSSIHRGLRWSTARGFLRPAIRRPNLHLLTRTQVTKIVVSGGVATGIGYADGSRTNVVHAHREVIVSAGAFNSPKLLLLSGIGPGEELRRHGIEMVSELPAVGRSLENHPGVDVQWSVDDADSLTSQVGPIGQVKLAAQWAVLRRGLGASNFFEAGAFLRTDESQPFPNVQYEFLPLTRKLVGRRLVPVPGFQFWMDLSRPLSRGSVTLRSSDPAAAPSIVFNHLAQRQDLLDLVAAIRLIRGVVSQPAFARYNKGELHPGSDCRSDADLEAFVRAKLGTSYHPSGSCRMGTGDDSVVDQQGRVHTVGRLRVVDASIMPRVPTCNLNAPTMMIAEKLSDAILGRPALAPSTANFYRTEAA</sequence>
<dbReference type="NCBIfam" id="NF002550">
    <property type="entry name" value="PRK02106.1"/>
    <property type="match status" value="1"/>
</dbReference>
<feature type="domain" description="Glucose-methanol-choline oxidoreductase N-terminal" evidence="8">
    <location>
        <begin position="254"/>
        <end position="268"/>
    </location>
</feature>
<keyword evidence="10" id="KW-1185">Reference proteome</keyword>
<evidence type="ECO:0000259" key="7">
    <source>
        <dbReference type="PROSITE" id="PS00623"/>
    </source>
</evidence>
<reference evidence="9 10" key="1">
    <citation type="submission" date="2011-05" db="EMBL/GenBank/DDBJ databases">
        <title>Whole genome sequence of Microlunatus phosphovorus NM-1.</title>
        <authorList>
            <person name="Hosoyama A."/>
            <person name="Sasaki K."/>
            <person name="Harada T."/>
            <person name="Igarashi R."/>
            <person name="Kawakoshi A."/>
            <person name="Sasagawa M."/>
            <person name="Fukada J."/>
            <person name="Nakamura S."/>
            <person name="Katano Y."/>
            <person name="Hanada S."/>
            <person name="Kamagata Y."/>
            <person name="Nakamura N."/>
            <person name="Yamazaki S."/>
            <person name="Fujita N."/>
        </authorList>
    </citation>
    <scope>NUCLEOTIDE SEQUENCE [LARGE SCALE GENOMIC DNA]</scope>
    <source>
        <strain evidence="10">ATCC 700054 / DSM 10555 / JCM 9379 / NBRC 101784 / NCIMB 13414 / VKM Ac-1990 / NM-1</strain>
    </source>
</reference>
<feature type="domain" description="Glucose-methanol-choline oxidoreductase N-terminal" evidence="7">
    <location>
        <begin position="82"/>
        <end position="105"/>
    </location>
</feature>
<dbReference type="InterPro" id="IPR000172">
    <property type="entry name" value="GMC_OxRdtase_N"/>
</dbReference>
<dbReference type="HOGENOM" id="CLU_002865_7_1_11"/>
<name>F5XRN1_MICPN</name>
<evidence type="ECO:0000313" key="9">
    <source>
        <dbReference type="EMBL" id="BAK37094.1"/>
    </source>
</evidence>
<dbReference type="KEGG" id="mph:MLP_40800"/>